<name>M2RLE3_CERS8</name>
<dbReference type="PANTHER" id="PTHR28037:SF1">
    <property type="entry name" value="ALCOHOL O-ACETYLTRANSFERASE 1-RELATED"/>
    <property type="match status" value="1"/>
</dbReference>
<dbReference type="STRING" id="914234.M2RLE3"/>
<dbReference type="SUPFAM" id="SSF52777">
    <property type="entry name" value="CoA-dependent acyltransferases"/>
    <property type="match status" value="2"/>
</dbReference>
<accession>M2RLE3</accession>
<dbReference type="EMBL" id="KB445794">
    <property type="protein sequence ID" value="EMD39292.1"/>
    <property type="molecule type" value="Genomic_DNA"/>
</dbReference>
<dbReference type="InterPro" id="IPR010828">
    <property type="entry name" value="Atf2/Sli1-like"/>
</dbReference>
<dbReference type="OrthoDB" id="2150604at2759"/>
<protein>
    <recommendedName>
        <fullName evidence="3">Alcohol acetyltransferase</fullName>
    </recommendedName>
</protein>
<evidence type="ECO:0000313" key="1">
    <source>
        <dbReference type="EMBL" id="EMD39292.1"/>
    </source>
</evidence>
<reference evidence="1 2" key="1">
    <citation type="journal article" date="2012" name="Proc. Natl. Acad. Sci. U.S.A.">
        <title>Comparative genomics of Ceriporiopsis subvermispora and Phanerochaete chrysosporium provide insight into selective ligninolysis.</title>
        <authorList>
            <person name="Fernandez-Fueyo E."/>
            <person name="Ruiz-Duenas F.J."/>
            <person name="Ferreira P."/>
            <person name="Floudas D."/>
            <person name="Hibbett D.S."/>
            <person name="Canessa P."/>
            <person name="Larrondo L.F."/>
            <person name="James T.Y."/>
            <person name="Seelenfreund D."/>
            <person name="Lobos S."/>
            <person name="Polanco R."/>
            <person name="Tello M."/>
            <person name="Honda Y."/>
            <person name="Watanabe T."/>
            <person name="Watanabe T."/>
            <person name="Ryu J.S."/>
            <person name="Kubicek C.P."/>
            <person name="Schmoll M."/>
            <person name="Gaskell J."/>
            <person name="Hammel K.E."/>
            <person name="St John F.J."/>
            <person name="Vanden Wymelenberg A."/>
            <person name="Sabat G."/>
            <person name="Splinter BonDurant S."/>
            <person name="Syed K."/>
            <person name="Yadav J.S."/>
            <person name="Doddapaneni H."/>
            <person name="Subramanian V."/>
            <person name="Lavin J.L."/>
            <person name="Oguiza J.A."/>
            <person name="Perez G."/>
            <person name="Pisabarro A.G."/>
            <person name="Ramirez L."/>
            <person name="Santoyo F."/>
            <person name="Master E."/>
            <person name="Coutinho P.M."/>
            <person name="Henrissat B."/>
            <person name="Lombard V."/>
            <person name="Magnuson J.K."/>
            <person name="Kuees U."/>
            <person name="Hori C."/>
            <person name="Igarashi K."/>
            <person name="Samejima M."/>
            <person name="Held B.W."/>
            <person name="Barry K.W."/>
            <person name="LaButti K.M."/>
            <person name="Lapidus A."/>
            <person name="Lindquist E.A."/>
            <person name="Lucas S.M."/>
            <person name="Riley R."/>
            <person name="Salamov A.A."/>
            <person name="Hoffmeister D."/>
            <person name="Schwenk D."/>
            <person name="Hadar Y."/>
            <person name="Yarden O."/>
            <person name="de Vries R.P."/>
            <person name="Wiebenga A."/>
            <person name="Stenlid J."/>
            <person name="Eastwood D."/>
            <person name="Grigoriev I.V."/>
            <person name="Berka R.M."/>
            <person name="Blanchette R.A."/>
            <person name="Kersten P."/>
            <person name="Martinez A.T."/>
            <person name="Vicuna R."/>
            <person name="Cullen D."/>
        </authorList>
    </citation>
    <scope>NUCLEOTIDE SEQUENCE [LARGE SCALE GENOMIC DNA]</scope>
    <source>
        <strain evidence="1 2">B</strain>
    </source>
</reference>
<dbReference type="HOGENOM" id="CLU_024469_1_1_1"/>
<dbReference type="GO" id="GO:0008080">
    <property type="term" value="F:N-acetyltransferase activity"/>
    <property type="evidence" value="ECO:0007669"/>
    <property type="project" value="TreeGrafter"/>
</dbReference>
<gene>
    <name evidence="1" type="ORF">CERSUDRAFT_82027</name>
</gene>
<dbReference type="Pfam" id="PF07247">
    <property type="entry name" value="AATase"/>
    <property type="match status" value="1"/>
</dbReference>
<dbReference type="PANTHER" id="PTHR28037">
    <property type="entry name" value="ALCOHOL O-ACETYLTRANSFERASE 1-RELATED"/>
    <property type="match status" value="1"/>
</dbReference>
<dbReference type="Gene3D" id="3.30.559.10">
    <property type="entry name" value="Chloramphenicol acetyltransferase-like domain"/>
    <property type="match status" value="1"/>
</dbReference>
<proteinExistence type="predicted"/>
<dbReference type="AlphaFoldDB" id="M2RLE3"/>
<organism evidence="1 2">
    <name type="scientific">Ceriporiopsis subvermispora (strain B)</name>
    <name type="common">White-rot fungus</name>
    <name type="synonym">Gelatoporia subvermispora</name>
    <dbReference type="NCBI Taxonomy" id="914234"/>
    <lineage>
        <taxon>Eukaryota</taxon>
        <taxon>Fungi</taxon>
        <taxon>Dikarya</taxon>
        <taxon>Basidiomycota</taxon>
        <taxon>Agaricomycotina</taxon>
        <taxon>Agaricomycetes</taxon>
        <taxon>Polyporales</taxon>
        <taxon>Gelatoporiaceae</taxon>
        <taxon>Gelatoporia</taxon>
    </lineage>
</organism>
<sequence length="471" mass="51488">METKTELPMDSSTSVVAEAGRQEQFHIWKHDLGMDSCVIITAEYRWNGRTIDQPTLFAALTKVISRQPPLAVRFSPDRHHFLRLPTIDLSPLVEFVDDVSLQDVLEAQFLRRFDTDAEAPLWRLVVVNGRTVVFAYQHAIGDGQSGIAFHRALWTALNELEYPITSASYIAIVPEHIELVPPSEKLLDVSVSFTRLCKVLWNSFAPKVLTKTTSWSGGPIPTIPSTKAAVRILEYTPQEAAKILKQCKAHNATLTGLLLALTAAILSHIVAADPSLKRYKTISMSVPITLRRFTGATADTMCNHVSMCHLRPPIQRPETPPPQVVQIDDKLWASAAQLTKKVHGKIATCKQEVGLLKFLYGNYKGFLEERGGRPRGHAFELSNAGLFTPIGSGSSKGGHEEQSPDAAAWTIGQTLFAQCDAVNGSATKLNAIGTPEGGVGLTVQWADGAVDDSIGEAFYAGLREAMQTILS</sequence>
<evidence type="ECO:0008006" key="3">
    <source>
        <dbReference type="Google" id="ProtNLM"/>
    </source>
</evidence>
<dbReference type="InterPro" id="IPR052058">
    <property type="entry name" value="Alcohol_O-acetyltransferase"/>
</dbReference>
<dbReference type="Proteomes" id="UP000016930">
    <property type="component" value="Unassembled WGS sequence"/>
</dbReference>
<evidence type="ECO:0000313" key="2">
    <source>
        <dbReference type="Proteomes" id="UP000016930"/>
    </source>
</evidence>
<dbReference type="InterPro" id="IPR023213">
    <property type="entry name" value="CAT-like_dom_sf"/>
</dbReference>
<keyword evidence="2" id="KW-1185">Reference proteome</keyword>